<dbReference type="Pfam" id="PF25967">
    <property type="entry name" value="RND-MFP_C"/>
    <property type="match status" value="1"/>
</dbReference>
<accession>D4H5E2</accession>
<protein>
    <submittedName>
        <fullName evidence="5">Efflux transporter, RND family, MFP subunit</fullName>
    </submittedName>
</protein>
<keyword evidence="6" id="KW-1185">Reference proteome</keyword>
<dbReference type="InterPro" id="IPR006143">
    <property type="entry name" value="RND_pump_MFP"/>
</dbReference>
<dbReference type="SUPFAM" id="SSF111369">
    <property type="entry name" value="HlyD-like secretion proteins"/>
    <property type="match status" value="1"/>
</dbReference>
<evidence type="ECO:0000256" key="2">
    <source>
        <dbReference type="SAM" id="Coils"/>
    </source>
</evidence>
<dbReference type="InParanoid" id="D4H5E2"/>
<gene>
    <name evidence="5" type="ordered locus">Dacet_0781</name>
</gene>
<evidence type="ECO:0000313" key="5">
    <source>
        <dbReference type="EMBL" id="ADD67562.1"/>
    </source>
</evidence>
<organism evidence="5 6">
    <name type="scientific">Denitrovibrio acetiphilus (strain DSM 12809 / NBRC 114555 / N2460)</name>
    <dbReference type="NCBI Taxonomy" id="522772"/>
    <lineage>
        <taxon>Bacteria</taxon>
        <taxon>Pseudomonadati</taxon>
        <taxon>Deferribacterota</taxon>
        <taxon>Deferribacteres</taxon>
        <taxon>Deferribacterales</taxon>
        <taxon>Geovibrionaceae</taxon>
        <taxon>Denitrovibrio</taxon>
    </lineage>
</organism>
<keyword evidence="2" id="KW-0175">Coiled coil</keyword>
<name>D4H5E2_DENA2</name>
<dbReference type="PANTHER" id="PTHR30469">
    <property type="entry name" value="MULTIDRUG RESISTANCE PROTEIN MDTA"/>
    <property type="match status" value="1"/>
</dbReference>
<feature type="compositionally biased region" description="Basic and acidic residues" evidence="3">
    <location>
        <begin position="390"/>
        <end position="401"/>
    </location>
</feature>
<dbReference type="GO" id="GO:1990281">
    <property type="term" value="C:efflux pump complex"/>
    <property type="evidence" value="ECO:0007669"/>
    <property type="project" value="TreeGrafter"/>
</dbReference>
<dbReference type="Gene3D" id="2.40.50.100">
    <property type="match status" value="1"/>
</dbReference>
<dbReference type="InterPro" id="IPR058627">
    <property type="entry name" value="MdtA-like_C"/>
</dbReference>
<dbReference type="OrthoDB" id="5730196at2"/>
<dbReference type="RefSeq" id="WP_013010094.1">
    <property type="nucleotide sequence ID" value="NC_013943.1"/>
</dbReference>
<dbReference type="HOGENOM" id="CLU_018816_18_2_0"/>
<dbReference type="GO" id="GO:0015562">
    <property type="term" value="F:efflux transmembrane transporter activity"/>
    <property type="evidence" value="ECO:0007669"/>
    <property type="project" value="TreeGrafter"/>
</dbReference>
<dbReference type="Gene3D" id="1.10.287.470">
    <property type="entry name" value="Helix hairpin bin"/>
    <property type="match status" value="1"/>
</dbReference>
<reference evidence="5 6" key="1">
    <citation type="journal article" date="2010" name="Stand. Genomic Sci.">
        <title>Complete genome sequence of Denitrovibrio acetiphilus type strain (N2460).</title>
        <authorList>
            <person name="Kiss H."/>
            <person name="Lang E."/>
            <person name="Lapidus A."/>
            <person name="Copeland A."/>
            <person name="Nolan M."/>
            <person name="Glavina Del Rio T."/>
            <person name="Chen F."/>
            <person name="Lucas S."/>
            <person name="Tice H."/>
            <person name="Cheng J.F."/>
            <person name="Han C."/>
            <person name="Goodwin L."/>
            <person name="Pitluck S."/>
            <person name="Liolios K."/>
            <person name="Pati A."/>
            <person name="Ivanova N."/>
            <person name="Mavromatis K."/>
            <person name="Chen A."/>
            <person name="Palaniappan K."/>
            <person name="Land M."/>
            <person name="Hauser L."/>
            <person name="Chang Y.J."/>
            <person name="Jeffries C.D."/>
            <person name="Detter J.C."/>
            <person name="Brettin T."/>
            <person name="Spring S."/>
            <person name="Rohde M."/>
            <person name="Goker M."/>
            <person name="Woyke T."/>
            <person name="Bristow J."/>
            <person name="Eisen J.A."/>
            <person name="Markowitz V."/>
            <person name="Hugenholtz P."/>
            <person name="Kyrpides N.C."/>
            <person name="Klenk H.P."/>
        </authorList>
    </citation>
    <scope>NUCLEOTIDE SEQUENCE [LARGE SCALE GENOMIC DNA]</scope>
    <source>
        <strain evidence="6">DSM 12809 / NBRC 114555 / N2460</strain>
    </source>
</reference>
<evidence type="ECO:0000313" key="6">
    <source>
        <dbReference type="Proteomes" id="UP000002012"/>
    </source>
</evidence>
<proteinExistence type="inferred from homology"/>
<dbReference type="Gene3D" id="2.40.30.170">
    <property type="match status" value="1"/>
</dbReference>
<dbReference type="EMBL" id="CP001968">
    <property type="protein sequence ID" value="ADD67562.1"/>
    <property type="molecule type" value="Genomic_DNA"/>
</dbReference>
<dbReference type="PaxDb" id="522772-Dacet_0781"/>
<dbReference type="Gene3D" id="2.40.420.20">
    <property type="match status" value="1"/>
</dbReference>
<dbReference type="Proteomes" id="UP000002012">
    <property type="component" value="Chromosome"/>
</dbReference>
<comment type="similarity">
    <text evidence="1">Belongs to the membrane fusion protein (MFP) (TC 8.A.1) family.</text>
</comment>
<dbReference type="STRING" id="522772.Dacet_0781"/>
<evidence type="ECO:0000259" key="4">
    <source>
        <dbReference type="Pfam" id="PF25967"/>
    </source>
</evidence>
<dbReference type="NCBIfam" id="TIGR01730">
    <property type="entry name" value="RND_mfp"/>
    <property type="match status" value="1"/>
</dbReference>
<feature type="region of interest" description="Disordered" evidence="3">
    <location>
        <begin position="385"/>
        <end position="408"/>
    </location>
</feature>
<evidence type="ECO:0000256" key="3">
    <source>
        <dbReference type="SAM" id="MobiDB-lite"/>
    </source>
</evidence>
<dbReference type="AlphaFoldDB" id="D4H5E2"/>
<feature type="domain" description="Multidrug resistance protein MdtA-like C-terminal permuted SH3" evidence="4">
    <location>
        <begin position="322"/>
        <end position="374"/>
    </location>
</feature>
<dbReference type="KEGG" id="dap:Dacet_0781"/>
<evidence type="ECO:0000256" key="1">
    <source>
        <dbReference type="ARBA" id="ARBA00009477"/>
    </source>
</evidence>
<dbReference type="eggNOG" id="COG0845">
    <property type="taxonomic scope" value="Bacteria"/>
</dbReference>
<feature type="coiled-coil region" evidence="2">
    <location>
        <begin position="113"/>
        <end position="140"/>
    </location>
</feature>
<sequence precursor="true">MMIRSIIKVAVPVLIIIAALAVVAWQMNSKPVPRTIQAKKITPIVRTDYVELVENYRYQVAGYGAVAAAGEVNIVSEVSGKIIWVSDKMKTGGMFRKGEPLYRIDDTDYVAALDSSLSALRNAEYELKKVEEEAGVSLKEWEMWNSSPGQKDEPGELIAYGPQLAASRAAVKDAESAVVSARSDLAKVVYKAPFDSIVTEESIEYGKVINNGESAGTLVRTDRYEINLPMAAKDAVRIRFSEDTELASDGYVELAEGEYNWKWDIYAERILPDADSSTGMLQAILVVSDPFDTREGARPILPIGANVRAVVKDHREQTMVRIPDQALHEGTVVWVLSDDNKVQIRDVKVVEVRGDYIYIGEGLSAGEEIIISDLEGILDGMPVRTTGGKTADKGAQDRPDVKQPGGDV</sequence>